<dbReference type="GO" id="GO:0052689">
    <property type="term" value="F:carboxylic ester hydrolase activity"/>
    <property type="evidence" value="ECO:0007669"/>
    <property type="project" value="TreeGrafter"/>
</dbReference>
<comment type="similarity">
    <text evidence="1">Belongs to the AB hydrolase superfamily.</text>
</comment>
<gene>
    <name evidence="4" type="ORF">FRACYDRAFT_273870</name>
</gene>
<evidence type="ECO:0000256" key="1">
    <source>
        <dbReference type="ARBA" id="ARBA00008645"/>
    </source>
</evidence>
<keyword evidence="5" id="KW-1185">Reference proteome</keyword>
<dbReference type="PRINTS" id="PR00412">
    <property type="entry name" value="EPOXHYDRLASE"/>
</dbReference>
<dbReference type="KEGG" id="fcy:FRACYDRAFT_273870"/>
<dbReference type="PANTHER" id="PTHR46118:SF4">
    <property type="entry name" value="PROTEIN ABHD11"/>
    <property type="match status" value="1"/>
</dbReference>
<protein>
    <submittedName>
        <fullName evidence="4">Alpha/beta-hydrolase</fullName>
    </submittedName>
</protein>
<name>A0A1E7FW98_9STRA</name>
<dbReference type="AlphaFoldDB" id="A0A1E7FW98"/>
<dbReference type="EMBL" id="KV784353">
    <property type="protein sequence ID" value="OEU22394.1"/>
    <property type="molecule type" value="Genomic_DNA"/>
</dbReference>
<dbReference type="PANTHER" id="PTHR46118">
    <property type="entry name" value="PROTEIN ABHD11"/>
    <property type="match status" value="1"/>
</dbReference>
<dbReference type="Gene3D" id="3.40.50.1820">
    <property type="entry name" value="alpha/beta hydrolase"/>
    <property type="match status" value="1"/>
</dbReference>
<dbReference type="InterPro" id="IPR000073">
    <property type="entry name" value="AB_hydrolase_1"/>
</dbReference>
<reference evidence="4 5" key="1">
    <citation type="submission" date="2016-09" db="EMBL/GenBank/DDBJ databases">
        <title>Extensive genetic diversity and differential bi-allelic expression allows diatom success in the polar Southern Ocean.</title>
        <authorList>
            <consortium name="DOE Joint Genome Institute"/>
            <person name="Mock T."/>
            <person name="Otillar R.P."/>
            <person name="Strauss J."/>
            <person name="Dupont C."/>
            <person name="Frickenhaus S."/>
            <person name="Maumus F."/>
            <person name="Mcmullan M."/>
            <person name="Sanges R."/>
            <person name="Schmutz J."/>
            <person name="Toseland A."/>
            <person name="Valas R."/>
            <person name="Veluchamy A."/>
            <person name="Ward B.J."/>
            <person name="Allen A."/>
            <person name="Barry K."/>
            <person name="Falciatore A."/>
            <person name="Ferrante M."/>
            <person name="Fortunato A.E."/>
            <person name="Gloeckner G."/>
            <person name="Gruber A."/>
            <person name="Hipkin R."/>
            <person name="Janech M."/>
            <person name="Kroth P."/>
            <person name="Leese F."/>
            <person name="Lindquist E."/>
            <person name="Lyon B.R."/>
            <person name="Martin J."/>
            <person name="Mayer C."/>
            <person name="Parker M."/>
            <person name="Quesneville H."/>
            <person name="Raymond J."/>
            <person name="Uhlig C."/>
            <person name="Valentin K.U."/>
            <person name="Worden A.Z."/>
            <person name="Armbrust E.V."/>
            <person name="Bowler C."/>
            <person name="Green B."/>
            <person name="Moulton V."/>
            <person name="Van Oosterhout C."/>
            <person name="Grigoriev I."/>
        </authorList>
    </citation>
    <scope>NUCLEOTIDE SEQUENCE [LARGE SCALE GENOMIC DNA]</scope>
    <source>
        <strain evidence="4 5">CCMP1102</strain>
    </source>
</reference>
<dbReference type="OrthoDB" id="194865at2759"/>
<dbReference type="Proteomes" id="UP000095751">
    <property type="component" value="Unassembled WGS sequence"/>
</dbReference>
<accession>A0A1E7FW98</accession>
<feature type="domain" description="AB hydrolase-1" evidence="3">
    <location>
        <begin position="23"/>
        <end position="275"/>
    </location>
</feature>
<proteinExistence type="inferred from homology"/>
<dbReference type="InterPro" id="IPR029058">
    <property type="entry name" value="AB_hydrolase_fold"/>
</dbReference>
<keyword evidence="2 4" id="KW-0378">Hydrolase</keyword>
<dbReference type="Pfam" id="PF00561">
    <property type="entry name" value="Abhydrolase_1"/>
    <property type="match status" value="1"/>
</dbReference>
<dbReference type="FunCoup" id="A0A1E7FW98">
    <property type="interactions" value="153"/>
</dbReference>
<evidence type="ECO:0000313" key="5">
    <source>
        <dbReference type="Proteomes" id="UP000095751"/>
    </source>
</evidence>
<evidence type="ECO:0000259" key="3">
    <source>
        <dbReference type="Pfam" id="PF00561"/>
    </source>
</evidence>
<organism evidence="4 5">
    <name type="scientific">Fragilariopsis cylindrus CCMP1102</name>
    <dbReference type="NCBI Taxonomy" id="635003"/>
    <lineage>
        <taxon>Eukaryota</taxon>
        <taxon>Sar</taxon>
        <taxon>Stramenopiles</taxon>
        <taxon>Ochrophyta</taxon>
        <taxon>Bacillariophyta</taxon>
        <taxon>Bacillariophyceae</taxon>
        <taxon>Bacillariophycidae</taxon>
        <taxon>Bacillariales</taxon>
        <taxon>Bacillariaceae</taxon>
        <taxon>Fragilariopsis</taxon>
    </lineage>
</organism>
<evidence type="ECO:0000313" key="4">
    <source>
        <dbReference type="EMBL" id="OEU22394.1"/>
    </source>
</evidence>
<dbReference type="InParanoid" id="A0A1E7FW98"/>
<evidence type="ECO:0000256" key="2">
    <source>
        <dbReference type="ARBA" id="ARBA00022801"/>
    </source>
</evidence>
<dbReference type="SUPFAM" id="SSF53474">
    <property type="entry name" value="alpha/beta-Hydrolases"/>
    <property type="match status" value="1"/>
</dbReference>
<dbReference type="InterPro" id="IPR000639">
    <property type="entry name" value="Epox_hydrolase-like"/>
</dbReference>
<dbReference type="PRINTS" id="PR00111">
    <property type="entry name" value="ABHYDROLASE"/>
</dbReference>
<sequence>MGLTYFFKIRILAAQLLEQQHTPVLFLHGLLGSKRNFATLGKTLGIQLDKPRRVLGVDLRNHGDTLPWSESMSYPQMAKDVINFLDSQNIRKVVLVGHSMGGKIAQALALLHPEYVEGLVVIDIAPVRYSSKEDPHWRAVADIMHAINDTETTTMENKIITKRDIDLSLRQKIPDPALRAFVLTNFDSKNNQWKIPISTIVDELEQIAGFDLVLPSATNAGESSSSSYEGDVFIINGGQSRFVRHAYMDQIASFFPNHMLTTIRGAGHWVHAEAPDDTVALIKRYLDR</sequence>